<dbReference type="EMBL" id="PRFC01000046">
    <property type="protein sequence ID" value="PWV13052.1"/>
    <property type="molecule type" value="Genomic_DNA"/>
</dbReference>
<organism evidence="3 4">
    <name type="scientific">Trypanosoma cruzi</name>
    <dbReference type="NCBI Taxonomy" id="5693"/>
    <lineage>
        <taxon>Eukaryota</taxon>
        <taxon>Discoba</taxon>
        <taxon>Euglenozoa</taxon>
        <taxon>Kinetoplastea</taxon>
        <taxon>Metakinetoplastina</taxon>
        <taxon>Trypanosomatida</taxon>
        <taxon>Trypanosomatidae</taxon>
        <taxon>Trypanosoma</taxon>
        <taxon>Schizotrypanum</taxon>
    </lineage>
</organism>
<dbReference type="VEuPathDB" id="TriTrypDB:TcCL_ESM09052"/>
<gene>
    <name evidence="3" type="ORF">C3747_46g125</name>
</gene>
<dbReference type="VEuPathDB" id="TriTrypDB:BCY84_02538"/>
<dbReference type="VEuPathDB" id="TriTrypDB:TcYC6_0160140"/>
<dbReference type="VEuPathDB" id="TriTrypDB:TCSYLVIO_005171"/>
<dbReference type="AlphaFoldDB" id="A0A2V2WXW3"/>
<proteinExistence type="predicted"/>
<evidence type="ECO:0000256" key="1">
    <source>
        <dbReference type="SAM" id="MobiDB-lite"/>
    </source>
</evidence>
<dbReference type="VEuPathDB" id="TriTrypDB:TcBrA4_0117280"/>
<feature type="compositionally biased region" description="Polar residues" evidence="1">
    <location>
        <begin position="310"/>
        <end position="320"/>
    </location>
</feature>
<feature type="region of interest" description="Disordered" evidence="1">
    <location>
        <begin position="35"/>
        <end position="501"/>
    </location>
</feature>
<dbReference type="Proteomes" id="UP000246078">
    <property type="component" value="Unassembled WGS sequence"/>
</dbReference>
<dbReference type="VEuPathDB" id="TriTrypDB:C4B63_1g896"/>
<dbReference type="VEuPathDB" id="TriTrypDB:TcG_10512"/>
<reference evidence="3 4" key="1">
    <citation type="journal article" date="2018" name="Microb. Genom.">
        <title>Expanding an expanded genome: long-read sequencing of Trypanosoma cruzi.</title>
        <authorList>
            <person name="Berna L."/>
            <person name="Rodriguez M."/>
            <person name="Chiribao M.L."/>
            <person name="Parodi-Talice A."/>
            <person name="Pita S."/>
            <person name="Rijo G."/>
            <person name="Alvarez-Valin F."/>
            <person name="Robello C."/>
        </authorList>
    </citation>
    <scope>NUCLEOTIDE SEQUENCE [LARGE SCALE GENOMIC DNA]</scope>
    <source>
        <strain evidence="3 4">TCC</strain>
    </source>
</reference>
<feature type="compositionally biased region" description="Basic and acidic residues" evidence="1">
    <location>
        <begin position="101"/>
        <end position="111"/>
    </location>
</feature>
<keyword evidence="2" id="KW-0732">Signal</keyword>
<protein>
    <submittedName>
        <fullName evidence="3">Mucin-associated surface protein (MASP)</fullName>
    </submittedName>
</protein>
<feature type="compositionally biased region" description="Polar residues" evidence="1">
    <location>
        <begin position="379"/>
        <end position="390"/>
    </location>
</feature>
<dbReference type="VEuPathDB" id="TriTrypDB:TcCLB.511451.90"/>
<evidence type="ECO:0000256" key="2">
    <source>
        <dbReference type="SAM" id="SignalP"/>
    </source>
</evidence>
<dbReference type="VEuPathDB" id="TriTrypDB:ECC02_007792"/>
<name>A0A2V2WXW3_TRYCR</name>
<dbReference type="VEuPathDB" id="TriTrypDB:TcCLB.509897.150"/>
<sequence length="526" mass="53409">MAMMMTGRVLLVCALCVLWCGTSGGRCDEDVRVTEEKKESSGDLQPVTPVAAAGKQHAEPINQDSDLVRQPLVKDLEGPSPKHQTDDKVLGVVDNEDDVTDKEKEERDKAQEGAPDGQTQEEEVPPPPSPLSPAPLQSPPPPAASDGTQPGGGPGADSSGGGSNGSGSSIGGGGSNLETLAVNCGNQSAFGSLGYGGETGSFSGGAGKGGVDIGSPRGDFSDSSLSADGTFLSPAPDAPSSQGTQSSANVERSKTMPAGLPLPNVNAPKGPESKAGSLPPNTQEKAKRSDANGGAAGNKAKQSDVETEDPSSSFANTGDQTVEKTLLLPQTPAVLLPVPSAELSPEVPPVTPVQANPDGEGGLPTAPRASEASKREMQNKASSPNKTGSESPDRPSKDGMQEQKDKVTTQLNTTKKASAGGLAETTAKSISANENGDVQNKEDEDDARQPKPNRPQDDAEAGNTNVAPTVSEAAIQTAETVTTSRKNDTAPPEDSDGSTAAFHTTSPLLLLLLVFACAAAAAVEAA</sequence>
<feature type="compositionally biased region" description="Pro residues" evidence="1">
    <location>
        <begin position="125"/>
        <end position="143"/>
    </location>
</feature>
<feature type="compositionally biased region" description="Polar residues" evidence="1">
    <location>
        <begin position="426"/>
        <end position="438"/>
    </location>
</feature>
<dbReference type="VEuPathDB" id="TriTrypDB:C3747_46g125"/>
<dbReference type="VEuPathDB" id="TriTrypDB:TcCLB.505025.90"/>
<feature type="compositionally biased region" description="Basic and acidic residues" evidence="1">
    <location>
        <begin position="391"/>
        <end position="407"/>
    </location>
</feature>
<accession>A0A2V2WXW3</accession>
<feature type="compositionally biased region" description="Polar residues" evidence="1">
    <location>
        <begin position="239"/>
        <end position="250"/>
    </location>
</feature>
<feature type="compositionally biased region" description="Gly residues" evidence="1">
    <location>
        <begin position="149"/>
        <end position="175"/>
    </location>
</feature>
<feature type="compositionally biased region" description="Low complexity" evidence="1">
    <location>
        <begin position="291"/>
        <end position="300"/>
    </location>
</feature>
<feature type="chain" id="PRO_5015977273" evidence="2">
    <location>
        <begin position="25"/>
        <end position="526"/>
    </location>
</feature>
<evidence type="ECO:0000313" key="3">
    <source>
        <dbReference type="EMBL" id="PWV13052.1"/>
    </source>
</evidence>
<feature type="compositionally biased region" description="Gly residues" evidence="1">
    <location>
        <begin position="193"/>
        <end position="212"/>
    </location>
</feature>
<feature type="signal peptide" evidence="2">
    <location>
        <begin position="1"/>
        <end position="24"/>
    </location>
</feature>
<comment type="caution">
    <text evidence="3">The sequence shown here is derived from an EMBL/GenBank/DDBJ whole genome shotgun (WGS) entry which is preliminary data.</text>
</comment>
<dbReference type="VEuPathDB" id="TriTrypDB:TCDM_09186"/>
<evidence type="ECO:0000313" key="4">
    <source>
        <dbReference type="Proteomes" id="UP000246078"/>
    </source>
</evidence>